<comment type="caution">
    <text evidence="2">The sequence shown here is derived from an EMBL/GenBank/DDBJ whole genome shotgun (WGS) entry which is preliminary data.</text>
</comment>
<protein>
    <recommendedName>
        <fullName evidence="1">ABM domain-containing protein</fullName>
    </recommendedName>
</protein>
<organism evidence="2 3">
    <name type="scientific">Entotheonella factor</name>
    <dbReference type="NCBI Taxonomy" id="1429438"/>
    <lineage>
        <taxon>Bacteria</taxon>
        <taxon>Pseudomonadati</taxon>
        <taxon>Nitrospinota/Tectimicrobiota group</taxon>
        <taxon>Candidatus Tectimicrobiota</taxon>
        <taxon>Candidatus Entotheonellia</taxon>
        <taxon>Candidatus Entotheonellales</taxon>
        <taxon>Candidatus Entotheonellaceae</taxon>
        <taxon>Candidatus Entotheonella</taxon>
    </lineage>
</organism>
<dbReference type="InterPro" id="IPR011008">
    <property type="entry name" value="Dimeric_a/b-barrel"/>
</dbReference>
<dbReference type="GO" id="GO:0003824">
    <property type="term" value="F:catalytic activity"/>
    <property type="evidence" value="ECO:0007669"/>
    <property type="project" value="TreeGrafter"/>
</dbReference>
<evidence type="ECO:0000313" key="3">
    <source>
        <dbReference type="Proteomes" id="UP000019141"/>
    </source>
</evidence>
<dbReference type="InterPro" id="IPR007138">
    <property type="entry name" value="ABM_dom"/>
</dbReference>
<dbReference type="Pfam" id="PF03992">
    <property type="entry name" value="ABM"/>
    <property type="match status" value="1"/>
</dbReference>
<dbReference type="PANTHER" id="PTHR33336:SF15">
    <property type="entry name" value="ABM DOMAIN-CONTAINING PROTEIN"/>
    <property type="match status" value="1"/>
</dbReference>
<dbReference type="EMBL" id="AZHW01000441">
    <property type="protein sequence ID" value="ETW99475.1"/>
    <property type="molecule type" value="Genomic_DNA"/>
</dbReference>
<keyword evidence="3" id="KW-1185">Reference proteome</keyword>
<dbReference type="PANTHER" id="PTHR33336">
    <property type="entry name" value="QUINOL MONOOXYGENASE YGIN-RELATED"/>
    <property type="match status" value="1"/>
</dbReference>
<name>W4LP20_ENTF1</name>
<dbReference type="InterPro" id="IPR050744">
    <property type="entry name" value="AI-2_Isomerase_LsrG"/>
</dbReference>
<dbReference type="SUPFAM" id="SSF54909">
    <property type="entry name" value="Dimeric alpha+beta barrel"/>
    <property type="match status" value="1"/>
</dbReference>
<reference evidence="2 3" key="1">
    <citation type="journal article" date="2014" name="Nature">
        <title>An environmental bacterial taxon with a large and distinct metabolic repertoire.</title>
        <authorList>
            <person name="Wilson M.C."/>
            <person name="Mori T."/>
            <person name="Ruckert C."/>
            <person name="Uria A.R."/>
            <person name="Helf M.J."/>
            <person name="Takada K."/>
            <person name="Gernert C."/>
            <person name="Steffens U.A."/>
            <person name="Heycke N."/>
            <person name="Schmitt S."/>
            <person name="Rinke C."/>
            <person name="Helfrich E.J."/>
            <person name="Brachmann A.O."/>
            <person name="Gurgui C."/>
            <person name="Wakimoto T."/>
            <person name="Kracht M."/>
            <person name="Crusemann M."/>
            <person name="Hentschel U."/>
            <person name="Abe I."/>
            <person name="Matsunaga S."/>
            <person name="Kalinowski J."/>
            <person name="Takeyama H."/>
            <person name="Piel J."/>
        </authorList>
    </citation>
    <scope>NUCLEOTIDE SEQUENCE [LARGE SCALE GENOMIC DNA]</scope>
    <source>
        <strain evidence="3">TSY1</strain>
    </source>
</reference>
<accession>W4LP20</accession>
<gene>
    <name evidence="2" type="ORF">ETSY1_14875</name>
</gene>
<dbReference type="AlphaFoldDB" id="W4LP20"/>
<dbReference type="HOGENOM" id="CLU_131496_14_1_7"/>
<sequence>MAIAVLLEVQVKPEDVDAMKAFFKEILPDTRAYEGCLGIDVYGNMDDGANLVLYERWESRPHYEKYLAWRQETGVVEKLGSMLAGPPSIRYFDPVDA</sequence>
<proteinExistence type="predicted"/>
<evidence type="ECO:0000313" key="2">
    <source>
        <dbReference type="EMBL" id="ETW99475.1"/>
    </source>
</evidence>
<feature type="domain" description="ABM" evidence="1">
    <location>
        <begin position="3"/>
        <end position="92"/>
    </location>
</feature>
<dbReference type="Gene3D" id="3.30.70.100">
    <property type="match status" value="1"/>
</dbReference>
<dbReference type="Proteomes" id="UP000019141">
    <property type="component" value="Unassembled WGS sequence"/>
</dbReference>
<evidence type="ECO:0000259" key="1">
    <source>
        <dbReference type="PROSITE" id="PS51725"/>
    </source>
</evidence>
<dbReference type="PROSITE" id="PS51725">
    <property type="entry name" value="ABM"/>
    <property type="match status" value="1"/>
</dbReference>